<proteinExistence type="predicted"/>
<dbReference type="EMBL" id="MN739840">
    <property type="protein sequence ID" value="QHT74174.1"/>
    <property type="molecule type" value="Genomic_DNA"/>
</dbReference>
<dbReference type="AlphaFoldDB" id="A0A6C0H0V2"/>
<organism evidence="1">
    <name type="scientific">viral metagenome</name>
    <dbReference type="NCBI Taxonomy" id="1070528"/>
    <lineage>
        <taxon>unclassified sequences</taxon>
        <taxon>metagenomes</taxon>
        <taxon>organismal metagenomes</taxon>
    </lineage>
</organism>
<sequence>MREEADVVALNCHWLSGDSSGQRDVDRLQEAIAGLGFGSVGRQILVRRADVLLEVDNVRKSDVLLLLESRRGHAVLEDGAKDGERIDHTAHGRATSLQSSPSGVIHLSYQKNNFVNLGVFTNDMIKRNSHFCYNF</sequence>
<protein>
    <submittedName>
        <fullName evidence="1">Uncharacterized protein</fullName>
    </submittedName>
</protein>
<name>A0A6C0H0V2_9ZZZZ</name>
<reference evidence="1" key="1">
    <citation type="journal article" date="2020" name="Nature">
        <title>Giant virus diversity and host interactions through global metagenomics.</title>
        <authorList>
            <person name="Schulz F."/>
            <person name="Roux S."/>
            <person name="Paez-Espino D."/>
            <person name="Jungbluth S."/>
            <person name="Walsh D.A."/>
            <person name="Denef V.J."/>
            <person name="McMahon K.D."/>
            <person name="Konstantinidis K.T."/>
            <person name="Eloe-Fadrosh E.A."/>
            <person name="Kyrpides N.C."/>
            <person name="Woyke T."/>
        </authorList>
    </citation>
    <scope>NUCLEOTIDE SEQUENCE</scope>
    <source>
        <strain evidence="1">GVMAG-M-3300023179-4</strain>
    </source>
</reference>
<evidence type="ECO:0000313" key="1">
    <source>
        <dbReference type="EMBL" id="QHT74174.1"/>
    </source>
</evidence>
<accession>A0A6C0H0V2</accession>